<dbReference type="RefSeq" id="WP_011873155.1">
    <property type="nucleotide sequence ID" value="NZ_BAAAGS010000078.1"/>
</dbReference>
<dbReference type="Gene3D" id="1.20.1530.20">
    <property type="match status" value="1"/>
</dbReference>
<gene>
    <name evidence="2" type="ORF">GCM10009533_65090</name>
</gene>
<feature type="transmembrane region" description="Helical" evidence="1">
    <location>
        <begin position="235"/>
        <end position="257"/>
    </location>
</feature>
<name>A0ABN1E4R0_SACER</name>
<dbReference type="EMBL" id="BAAAGS010000078">
    <property type="protein sequence ID" value="GAA0558641.1"/>
    <property type="molecule type" value="Genomic_DNA"/>
</dbReference>
<dbReference type="InterPro" id="IPR038770">
    <property type="entry name" value="Na+/solute_symporter_sf"/>
</dbReference>
<proteinExistence type="predicted"/>
<dbReference type="PANTHER" id="PTHR18640">
    <property type="entry name" value="SOLUTE CARRIER FAMILY 10 MEMBER 7"/>
    <property type="match status" value="1"/>
</dbReference>
<feature type="transmembrane region" description="Helical" evidence="1">
    <location>
        <begin position="73"/>
        <end position="98"/>
    </location>
</feature>
<feature type="transmembrane region" description="Helical" evidence="1">
    <location>
        <begin position="132"/>
        <end position="157"/>
    </location>
</feature>
<evidence type="ECO:0000313" key="2">
    <source>
        <dbReference type="EMBL" id="GAA0558641.1"/>
    </source>
</evidence>
<keyword evidence="3" id="KW-1185">Reference proteome</keyword>
<sequence length="336" mass="35680">MGNIPALFARIRVDPYVLAILAAAGTAAFLPVHGIAAAGLDRAITVAIALLFFVYGARLSAKEALDGARNWRLHLLILGITFVLFPLFGLLCGLLVPTVLTPELYVGMAFLCALPSTVQSSITFTSLARGNVAAAICASTFSNVLGVLLAPLLVSMLVTTSGGALSTDAVRDIVLLLLVPFVLGQLSRRWVGKWVRLHKRGLGLLERGVILMAVYAAFSTGTVSGIWHQLTLSRIGMLLLVDAALLASVLALSSLLARSMGFGRADQVPIVFCGSQKSLATGLPMATVLLAGQGVGLGVLPLMLYHQMQLITCAWLARRFAERERTEVPQPKQLRA</sequence>
<comment type="caution">
    <text evidence="2">The sequence shown here is derived from an EMBL/GenBank/DDBJ whole genome shotgun (WGS) entry which is preliminary data.</text>
</comment>
<feature type="transmembrane region" description="Helical" evidence="1">
    <location>
        <begin position="169"/>
        <end position="187"/>
    </location>
</feature>
<feature type="transmembrane region" description="Helical" evidence="1">
    <location>
        <begin position="104"/>
        <end position="125"/>
    </location>
</feature>
<protein>
    <submittedName>
        <fullName evidence="2">Bile acid:sodium symporter</fullName>
    </submittedName>
</protein>
<feature type="transmembrane region" description="Helical" evidence="1">
    <location>
        <begin position="43"/>
        <end position="61"/>
    </location>
</feature>
<reference evidence="2 3" key="1">
    <citation type="journal article" date="2019" name="Int. J. Syst. Evol. Microbiol.">
        <title>The Global Catalogue of Microorganisms (GCM) 10K type strain sequencing project: providing services to taxonomists for standard genome sequencing and annotation.</title>
        <authorList>
            <consortium name="The Broad Institute Genomics Platform"/>
            <consortium name="The Broad Institute Genome Sequencing Center for Infectious Disease"/>
            <person name="Wu L."/>
            <person name="Ma J."/>
        </authorList>
    </citation>
    <scope>NUCLEOTIDE SEQUENCE [LARGE SCALE GENOMIC DNA]</scope>
    <source>
        <strain evidence="2 3">JCM 10303</strain>
    </source>
</reference>
<keyword evidence="1" id="KW-0472">Membrane</keyword>
<dbReference type="InterPro" id="IPR016833">
    <property type="entry name" value="Put_Na-Bile_cotransptr"/>
</dbReference>
<feature type="transmembrane region" description="Helical" evidence="1">
    <location>
        <begin position="208"/>
        <end position="229"/>
    </location>
</feature>
<dbReference type="Pfam" id="PF13593">
    <property type="entry name" value="SBF_like"/>
    <property type="match status" value="1"/>
</dbReference>
<dbReference type="PIRSF" id="PIRSF026166">
    <property type="entry name" value="UCP026166"/>
    <property type="match status" value="1"/>
</dbReference>
<feature type="transmembrane region" description="Helical" evidence="1">
    <location>
        <begin position="16"/>
        <end position="37"/>
    </location>
</feature>
<evidence type="ECO:0000256" key="1">
    <source>
        <dbReference type="SAM" id="Phobius"/>
    </source>
</evidence>
<evidence type="ECO:0000313" key="3">
    <source>
        <dbReference type="Proteomes" id="UP001500729"/>
    </source>
</evidence>
<organism evidence="2 3">
    <name type="scientific">Saccharopolyspora erythraea</name>
    <name type="common">Streptomyces erythraeus</name>
    <dbReference type="NCBI Taxonomy" id="1836"/>
    <lineage>
        <taxon>Bacteria</taxon>
        <taxon>Bacillati</taxon>
        <taxon>Actinomycetota</taxon>
        <taxon>Actinomycetes</taxon>
        <taxon>Pseudonocardiales</taxon>
        <taxon>Pseudonocardiaceae</taxon>
        <taxon>Saccharopolyspora</taxon>
    </lineage>
</organism>
<dbReference type="Proteomes" id="UP001500729">
    <property type="component" value="Unassembled WGS sequence"/>
</dbReference>
<keyword evidence="1" id="KW-0812">Transmembrane</keyword>
<keyword evidence="1" id="KW-1133">Transmembrane helix</keyword>
<accession>A0ABN1E4R0</accession>
<dbReference type="PANTHER" id="PTHR18640:SF5">
    <property type="entry name" value="SODIUM_BILE ACID COTRANSPORTER 7"/>
    <property type="match status" value="1"/>
</dbReference>